<dbReference type="RefSeq" id="WP_338226108.1">
    <property type="nucleotide sequence ID" value="NZ_BTPD01000017.1"/>
</dbReference>
<protein>
    <recommendedName>
        <fullName evidence="3">DUF4221 domain-containing protein</fullName>
    </recommendedName>
</protein>
<dbReference type="Proteomes" id="UP001338309">
    <property type="component" value="Unassembled WGS sequence"/>
</dbReference>
<gene>
    <name evidence="1" type="ORF">Aconfl_39880</name>
</gene>
<evidence type="ECO:0000313" key="1">
    <source>
        <dbReference type="EMBL" id="GMQ31344.1"/>
    </source>
</evidence>
<evidence type="ECO:0008006" key="3">
    <source>
        <dbReference type="Google" id="ProtNLM"/>
    </source>
</evidence>
<dbReference type="InterPro" id="IPR025316">
    <property type="entry name" value="DUF4221"/>
</dbReference>
<keyword evidence="2" id="KW-1185">Reference proteome</keyword>
<comment type="caution">
    <text evidence="1">The sequence shown here is derived from an EMBL/GenBank/DDBJ whole genome shotgun (WGS) entry which is preliminary data.</text>
</comment>
<dbReference type="EMBL" id="BTPD01000017">
    <property type="protein sequence ID" value="GMQ31344.1"/>
    <property type="molecule type" value="Genomic_DNA"/>
</dbReference>
<sequence>MDSIKKLKLLILLIIQLSCGTTTEQIKNYETKLKIDSILIKTDTISVFLRDNLLLSTLTKDGNFLYNFDPDKSSIQRINLKEERIDQEIILEKEGPKGIDDFVLSLNSLNDSLFIISGTNTYSFWNNKGDFLKKVKLDYHFFFNEKLKDTFLVNGFAYRSHQIFAIIARHQSYINQLMIYSEETDSINIVDIPGIEMIKNASIISNFENSSIFHSPNLALSTTIKDILISHRTYPDIVKLNIDALTISHYIPESKLYNRIQPIEKVLEVEEDKRLDEFFLELEKKMNFLPPIWDEQKNKYYRWGFKLKAENTDFENPSYNNYIFEMDSNFMIVKEMKLPEITTRPYRVFLKENKLYVYKNIKDELMFIRIWLE</sequence>
<accession>A0ABQ6PTR5</accession>
<dbReference type="Pfam" id="PF13970">
    <property type="entry name" value="DUF4221"/>
    <property type="match status" value="1"/>
</dbReference>
<proteinExistence type="predicted"/>
<organism evidence="1 2">
    <name type="scientific">Algoriphagus confluentis</name>
    <dbReference type="NCBI Taxonomy" id="1697556"/>
    <lineage>
        <taxon>Bacteria</taxon>
        <taxon>Pseudomonadati</taxon>
        <taxon>Bacteroidota</taxon>
        <taxon>Cytophagia</taxon>
        <taxon>Cytophagales</taxon>
        <taxon>Cyclobacteriaceae</taxon>
        <taxon>Algoriphagus</taxon>
    </lineage>
</organism>
<evidence type="ECO:0000313" key="2">
    <source>
        <dbReference type="Proteomes" id="UP001338309"/>
    </source>
</evidence>
<name>A0ABQ6PTR5_9BACT</name>
<reference evidence="1 2" key="1">
    <citation type="submission" date="2023-08" db="EMBL/GenBank/DDBJ databases">
        <title>Draft genome sequence of Algoriphagus confluentis.</title>
        <authorList>
            <person name="Takatani N."/>
            <person name="Hosokawa M."/>
            <person name="Sawabe T."/>
        </authorList>
    </citation>
    <scope>NUCLEOTIDE SEQUENCE [LARGE SCALE GENOMIC DNA]</scope>
    <source>
        <strain evidence="1 2">NBRC 111222</strain>
    </source>
</reference>